<keyword evidence="3" id="KW-1185">Reference proteome</keyword>
<organism evidence="2 3">
    <name type="scientific">Nocardioides gansuensis</name>
    <dbReference type="NCBI Taxonomy" id="2138300"/>
    <lineage>
        <taxon>Bacteria</taxon>
        <taxon>Bacillati</taxon>
        <taxon>Actinomycetota</taxon>
        <taxon>Actinomycetes</taxon>
        <taxon>Propionibacteriales</taxon>
        <taxon>Nocardioidaceae</taxon>
        <taxon>Nocardioides</taxon>
    </lineage>
</organism>
<reference evidence="2 3" key="1">
    <citation type="submission" date="2018-04" db="EMBL/GenBank/DDBJ databases">
        <title>Genome of Nocardioides gansuensis WSJ-1.</title>
        <authorList>
            <person name="Wu S."/>
            <person name="Wang G."/>
        </authorList>
    </citation>
    <scope>NUCLEOTIDE SEQUENCE [LARGE SCALE GENOMIC DNA]</scope>
    <source>
        <strain evidence="2 3">WSJ-1</strain>
    </source>
</reference>
<comment type="caution">
    <text evidence="2">The sequence shown here is derived from an EMBL/GenBank/DDBJ whole genome shotgun (WGS) entry which is preliminary data.</text>
</comment>
<proteinExistence type="predicted"/>
<evidence type="ECO:0000256" key="1">
    <source>
        <dbReference type="SAM" id="MobiDB-lite"/>
    </source>
</evidence>
<feature type="region of interest" description="Disordered" evidence="1">
    <location>
        <begin position="54"/>
        <end position="99"/>
    </location>
</feature>
<protein>
    <submittedName>
        <fullName evidence="2">Uncharacterized protein</fullName>
    </submittedName>
</protein>
<accession>A0A2T8F4W3</accession>
<name>A0A2T8F4W3_9ACTN</name>
<sequence length="136" mass="14956">MLFSRARRSGSSCSRRSRTAFSLASRARSRPACACAAVLTGDHHLLDRCRGTSPRLLHKPEATPTAHSSDAQRPTIPTPSPMPMPRTAHPPPRDPITSLAPHAFTDTVVTSARKRTDRVTIGKAQPHAAHHRFNRW</sequence>
<dbReference type="EMBL" id="QDGZ01000013">
    <property type="protein sequence ID" value="PVG80762.1"/>
    <property type="molecule type" value="Genomic_DNA"/>
</dbReference>
<feature type="compositionally biased region" description="Pro residues" evidence="1">
    <location>
        <begin position="76"/>
        <end position="94"/>
    </location>
</feature>
<gene>
    <name evidence="2" type="ORF">DDE18_21155</name>
</gene>
<feature type="region of interest" description="Disordered" evidence="1">
    <location>
        <begin position="115"/>
        <end position="136"/>
    </location>
</feature>
<dbReference type="Proteomes" id="UP000246018">
    <property type="component" value="Unassembled WGS sequence"/>
</dbReference>
<evidence type="ECO:0000313" key="3">
    <source>
        <dbReference type="Proteomes" id="UP000246018"/>
    </source>
</evidence>
<evidence type="ECO:0000313" key="2">
    <source>
        <dbReference type="EMBL" id="PVG80762.1"/>
    </source>
</evidence>
<dbReference type="AlphaFoldDB" id="A0A2T8F4W3"/>